<dbReference type="AlphaFoldDB" id="A0A5C6ZB23"/>
<dbReference type="InterPro" id="IPR011006">
    <property type="entry name" value="CheY-like_superfamily"/>
</dbReference>
<evidence type="ECO:0000313" key="3">
    <source>
        <dbReference type="EMBL" id="TXD87190.1"/>
    </source>
</evidence>
<dbReference type="SUPFAM" id="SSF52172">
    <property type="entry name" value="CheY-like"/>
    <property type="match status" value="1"/>
</dbReference>
<keyword evidence="1" id="KW-0597">Phosphoprotein</keyword>
<accession>A0A5C6ZB23</accession>
<dbReference type="GO" id="GO:0000160">
    <property type="term" value="P:phosphorelay signal transduction system"/>
    <property type="evidence" value="ECO:0007669"/>
    <property type="project" value="InterPro"/>
</dbReference>
<sequence length="219" mass="25707">MSKIAIIDDDKSQRETLKSILKSHLYNLESNLEVIDTFPFPDDLIYEYNEWIEQNEIVCLIFDEQMHNDSEENSEPVGYRGNQLVMEIRKTYKDIPIYVITSHKNDDDLQAKFSEFEDIIGREEFILDGEKYVKRFLRASQGFLEEHISELSELKELSELVASGKSSDEDLVKLKALQLKLNITLDSSLGERKDWLDDYESKIQFLEKLQKKIENKITE</sequence>
<dbReference type="OrthoDB" id="1423267at2"/>
<dbReference type="RefSeq" id="WP_147088101.1">
    <property type="nucleotide sequence ID" value="NZ_VORM01000030.1"/>
</dbReference>
<dbReference type="EMBL" id="VORO01000028">
    <property type="protein sequence ID" value="TXD87190.1"/>
    <property type="molecule type" value="Genomic_DNA"/>
</dbReference>
<organism evidence="3 4">
    <name type="scientific">Subsaximicrobium wynnwilliamsii</name>
    <dbReference type="NCBI Taxonomy" id="291179"/>
    <lineage>
        <taxon>Bacteria</taxon>
        <taxon>Pseudomonadati</taxon>
        <taxon>Bacteroidota</taxon>
        <taxon>Flavobacteriia</taxon>
        <taxon>Flavobacteriales</taxon>
        <taxon>Flavobacteriaceae</taxon>
        <taxon>Subsaximicrobium</taxon>
    </lineage>
</organism>
<proteinExistence type="predicted"/>
<dbReference type="Gene3D" id="3.40.50.2300">
    <property type="match status" value="1"/>
</dbReference>
<gene>
    <name evidence="3" type="ORF">ESY86_17910</name>
</gene>
<keyword evidence="4" id="KW-1185">Reference proteome</keyword>
<feature type="modified residue" description="4-aspartylphosphate" evidence="1">
    <location>
        <position position="63"/>
    </location>
</feature>
<feature type="domain" description="Response regulatory" evidence="2">
    <location>
        <begin position="3"/>
        <end position="143"/>
    </location>
</feature>
<evidence type="ECO:0000259" key="2">
    <source>
        <dbReference type="PROSITE" id="PS50110"/>
    </source>
</evidence>
<evidence type="ECO:0000313" key="4">
    <source>
        <dbReference type="Proteomes" id="UP000321578"/>
    </source>
</evidence>
<dbReference type="InterPro" id="IPR001789">
    <property type="entry name" value="Sig_transdc_resp-reg_receiver"/>
</dbReference>
<dbReference type="Proteomes" id="UP000321578">
    <property type="component" value="Unassembled WGS sequence"/>
</dbReference>
<dbReference type="PROSITE" id="PS50110">
    <property type="entry name" value="RESPONSE_REGULATORY"/>
    <property type="match status" value="1"/>
</dbReference>
<comment type="caution">
    <text evidence="3">The sequence shown here is derived from an EMBL/GenBank/DDBJ whole genome shotgun (WGS) entry which is preliminary data.</text>
</comment>
<protein>
    <submittedName>
        <fullName evidence="3">Response regulator</fullName>
    </submittedName>
</protein>
<name>A0A5C6ZB23_9FLAO</name>
<evidence type="ECO:0000256" key="1">
    <source>
        <dbReference type="PROSITE-ProRule" id="PRU00169"/>
    </source>
</evidence>
<dbReference type="CDD" id="cd00156">
    <property type="entry name" value="REC"/>
    <property type="match status" value="1"/>
</dbReference>
<reference evidence="3 4" key="1">
    <citation type="submission" date="2019-08" db="EMBL/GenBank/DDBJ databases">
        <title>Genomes of Subsaximicrobium wynnwilliamsii strains.</title>
        <authorList>
            <person name="Bowman J.P."/>
        </authorList>
    </citation>
    <scope>NUCLEOTIDE SEQUENCE [LARGE SCALE GENOMIC DNA]</scope>
    <source>
        <strain evidence="3 4">2-80-2</strain>
    </source>
</reference>